<dbReference type="SUPFAM" id="SSF55874">
    <property type="entry name" value="ATPase domain of HSP90 chaperone/DNA topoisomerase II/histidine kinase"/>
    <property type="match status" value="1"/>
</dbReference>
<keyword evidence="1" id="KW-0547">Nucleotide-binding</keyword>
<sequence length="297" mass="31875">MDLILAGDMPLASAAFLSGQDPDRLVIDATALAFACPLDLAGIVAWAHWASSHSLPVTLNLPHDQATAAYLQRMDVLRHLPSRSRIVGRLPPDTRNDQTGSLLEVTALNPGNVDDLSERLGPLVMGFYGEDTEAGAAVLRACGELISNAAEHGPSERGAFMAAQLHTGTTTDGTRLEFAVCDTGIGVMNHLRQNPKYAHYTQDKYAIARATKAGVTGVTGGRNDKRGNGLWDVVTDARKFGEASLQIRSGKGEVRVHGTPDMLKLTSSDRPDQTAGTWAWLTHRLSPASKTMIQSRK</sequence>
<gene>
    <name evidence="1" type="ORF">D4739_02885</name>
</gene>
<protein>
    <submittedName>
        <fullName evidence="1">ATP-binding protein</fullName>
    </submittedName>
</protein>
<dbReference type="OrthoDB" id="3334481at2"/>
<evidence type="ECO:0000313" key="2">
    <source>
        <dbReference type="Proteomes" id="UP000276542"/>
    </source>
</evidence>
<keyword evidence="1" id="KW-0067">ATP-binding</keyword>
<organism evidence="1 2">
    <name type="scientific">Nocardioides cavernaquae</name>
    <dbReference type="NCBI Taxonomy" id="2321396"/>
    <lineage>
        <taxon>Bacteria</taxon>
        <taxon>Bacillati</taxon>
        <taxon>Actinomycetota</taxon>
        <taxon>Actinomycetes</taxon>
        <taxon>Propionibacteriales</taxon>
        <taxon>Nocardioidaceae</taxon>
        <taxon>Nocardioides</taxon>
    </lineage>
</organism>
<dbReference type="GO" id="GO:0005524">
    <property type="term" value="F:ATP binding"/>
    <property type="evidence" value="ECO:0007669"/>
    <property type="project" value="UniProtKB-KW"/>
</dbReference>
<comment type="caution">
    <text evidence="1">The sequence shown here is derived from an EMBL/GenBank/DDBJ whole genome shotgun (WGS) entry which is preliminary data.</text>
</comment>
<dbReference type="EMBL" id="QYRP01000002">
    <property type="protein sequence ID" value="RJS45266.1"/>
    <property type="molecule type" value="Genomic_DNA"/>
</dbReference>
<accession>A0A3A5H3B1</accession>
<dbReference type="InterPro" id="IPR036890">
    <property type="entry name" value="HATPase_C_sf"/>
</dbReference>
<evidence type="ECO:0000313" key="1">
    <source>
        <dbReference type="EMBL" id="RJS45266.1"/>
    </source>
</evidence>
<dbReference type="Gene3D" id="3.30.565.10">
    <property type="entry name" value="Histidine kinase-like ATPase, C-terminal domain"/>
    <property type="match status" value="1"/>
</dbReference>
<name>A0A3A5H3B1_9ACTN</name>
<dbReference type="Proteomes" id="UP000276542">
    <property type="component" value="Unassembled WGS sequence"/>
</dbReference>
<proteinExistence type="predicted"/>
<dbReference type="AlphaFoldDB" id="A0A3A5H3B1"/>
<keyword evidence="2" id="KW-1185">Reference proteome</keyword>
<reference evidence="2" key="1">
    <citation type="submission" date="2018-09" db="EMBL/GenBank/DDBJ databases">
        <authorList>
            <person name="Zhu H."/>
        </authorList>
    </citation>
    <scope>NUCLEOTIDE SEQUENCE [LARGE SCALE GENOMIC DNA]</scope>
    <source>
        <strain evidence="2">K1W22B-1</strain>
    </source>
</reference>
<dbReference type="RefSeq" id="WP_120059167.1">
    <property type="nucleotide sequence ID" value="NZ_QYRP01000002.1"/>
</dbReference>